<proteinExistence type="predicted"/>
<dbReference type="EMBL" id="BAAAPB010000001">
    <property type="protein sequence ID" value="GAA1945462.1"/>
    <property type="molecule type" value="Genomic_DNA"/>
</dbReference>
<name>A0ABN2Q684_9ACTN</name>
<sequence>MPDVRRRALLLVVTAVLAPTLGAVLQLASPARAVRPTAQATAQPARATGSFFWANAWAAHHTAAHGPGSGAARMRRLVRLVRGSGVGLGALAELERSQITAFRRSAPSYRLLVGGRGTTNGIFWDSGAYDLVEGYAFRGLSYGGRPVRVPVAVLRDRATGDLLAVIAVHNPRDRWRDRALGRELQEVRRLRRAHGPVSVFLAGDFNAGTSVACRAHRARLFSVGNRGCRGSAPIDQLLADRSVRVRSYRRMTGARVGRITDHPAVYRARFAITETTSS</sequence>
<dbReference type="Proteomes" id="UP001500571">
    <property type="component" value="Unassembled WGS sequence"/>
</dbReference>
<dbReference type="Gene3D" id="3.60.10.10">
    <property type="entry name" value="Endonuclease/exonuclease/phosphatase"/>
    <property type="match status" value="1"/>
</dbReference>
<dbReference type="InterPro" id="IPR036691">
    <property type="entry name" value="Endo/exonu/phosph_ase_sf"/>
</dbReference>
<organism evidence="1 2">
    <name type="scientific">Nocardioides panacihumi</name>
    <dbReference type="NCBI Taxonomy" id="400774"/>
    <lineage>
        <taxon>Bacteria</taxon>
        <taxon>Bacillati</taxon>
        <taxon>Actinomycetota</taxon>
        <taxon>Actinomycetes</taxon>
        <taxon>Propionibacteriales</taxon>
        <taxon>Nocardioidaceae</taxon>
        <taxon>Nocardioides</taxon>
    </lineage>
</organism>
<evidence type="ECO:0008006" key="3">
    <source>
        <dbReference type="Google" id="ProtNLM"/>
    </source>
</evidence>
<accession>A0ABN2Q684</accession>
<comment type="caution">
    <text evidence="1">The sequence shown here is derived from an EMBL/GenBank/DDBJ whole genome shotgun (WGS) entry which is preliminary data.</text>
</comment>
<evidence type="ECO:0000313" key="1">
    <source>
        <dbReference type="EMBL" id="GAA1945462.1"/>
    </source>
</evidence>
<reference evidence="1 2" key="1">
    <citation type="journal article" date="2019" name="Int. J. Syst. Evol. Microbiol.">
        <title>The Global Catalogue of Microorganisms (GCM) 10K type strain sequencing project: providing services to taxonomists for standard genome sequencing and annotation.</title>
        <authorList>
            <consortium name="The Broad Institute Genomics Platform"/>
            <consortium name="The Broad Institute Genome Sequencing Center for Infectious Disease"/>
            <person name="Wu L."/>
            <person name="Ma J."/>
        </authorList>
    </citation>
    <scope>NUCLEOTIDE SEQUENCE [LARGE SCALE GENOMIC DNA]</scope>
    <source>
        <strain evidence="1 2">JCM 15309</strain>
    </source>
</reference>
<protein>
    <recommendedName>
        <fullName evidence="3">Endonuclease/exonuclease/phosphatase family protein</fullName>
    </recommendedName>
</protein>
<keyword evidence="2" id="KW-1185">Reference proteome</keyword>
<dbReference type="SUPFAM" id="SSF56219">
    <property type="entry name" value="DNase I-like"/>
    <property type="match status" value="1"/>
</dbReference>
<gene>
    <name evidence="1" type="ORF">GCM10009798_00500</name>
</gene>
<evidence type="ECO:0000313" key="2">
    <source>
        <dbReference type="Proteomes" id="UP001500571"/>
    </source>
</evidence>
<dbReference type="RefSeq" id="WP_344041193.1">
    <property type="nucleotide sequence ID" value="NZ_BAAAPB010000001.1"/>
</dbReference>